<evidence type="ECO:0000313" key="3">
    <source>
        <dbReference type="EMBL" id="MBP2384353.1"/>
    </source>
</evidence>
<dbReference type="Proteomes" id="UP001519290">
    <property type="component" value="Unassembled WGS sequence"/>
</dbReference>
<name>A0ABS4X7Z5_9MICO</name>
<keyword evidence="4" id="KW-1185">Reference proteome</keyword>
<comment type="caution">
    <text evidence="3">The sequence shown here is derived from an EMBL/GenBank/DDBJ whole genome shotgun (WGS) entry which is preliminary data.</text>
</comment>
<proteinExistence type="predicted"/>
<dbReference type="RefSeq" id="WP_209905211.1">
    <property type="nucleotide sequence ID" value="NZ_BAAAJW010000013.1"/>
</dbReference>
<evidence type="ECO:0000259" key="2">
    <source>
        <dbReference type="Pfam" id="PF00561"/>
    </source>
</evidence>
<dbReference type="PRINTS" id="PR00412">
    <property type="entry name" value="EPOXHYDRLASE"/>
</dbReference>
<reference evidence="3 4" key="1">
    <citation type="submission" date="2021-03" db="EMBL/GenBank/DDBJ databases">
        <title>Sequencing the genomes of 1000 actinobacteria strains.</title>
        <authorList>
            <person name="Klenk H.-P."/>
        </authorList>
    </citation>
    <scope>NUCLEOTIDE SEQUENCE [LARGE SCALE GENOMIC DNA]</scope>
    <source>
        <strain evidence="3 4">DSM 14566</strain>
    </source>
</reference>
<evidence type="ECO:0000256" key="1">
    <source>
        <dbReference type="ARBA" id="ARBA00022801"/>
    </source>
</evidence>
<dbReference type="Gene3D" id="3.40.50.1820">
    <property type="entry name" value="alpha/beta hydrolase"/>
    <property type="match status" value="1"/>
</dbReference>
<dbReference type="PANTHER" id="PTHR43329">
    <property type="entry name" value="EPOXIDE HYDROLASE"/>
    <property type="match status" value="1"/>
</dbReference>
<evidence type="ECO:0000313" key="4">
    <source>
        <dbReference type="Proteomes" id="UP001519290"/>
    </source>
</evidence>
<sequence length="297" mass="33212">MIGTSQTLPPQFYDIFSHHFTDLDEVRLHHVEGGPRDGEPIVLVHGWPQTWYAWRKVMPALVAAGHRVIAIEYRGAGDSSRPAGGYDKKTMAGDLRQLFDRLGLDRVHLVARDIGLMVAYAVAAQWPERVASLTMLDVPVPGTTAWQQAKSDPQTWHFGLHRQRDVAELLIGGREYDYLSTFYRERTQVADAITDDDLAVYARAYAAPGALRAGFELYRAFDQDEHDLAELQATKLDMPVLAMAGELDNGRLIAEMAHEIGTDVESAVVPGGGHWTPEENPDFLLEQLLRFLPRART</sequence>
<gene>
    <name evidence="3" type="ORF">JOF43_004342</name>
</gene>
<organism evidence="3 4">
    <name type="scientific">Brachybacterium sacelli</name>
    <dbReference type="NCBI Taxonomy" id="173364"/>
    <lineage>
        <taxon>Bacteria</taxon>
        <taxon>Bacillati</taxon>
        <taxon>Actinomycetota</taxon>
        <taxon>Actinomycetes</taxon>
        <taxon>Micrococcales</taxon>
        <taxon>Dermabacteraceae</taxon>
        <taxon>Brachybacterium</taxon>
    </lineage>
</organism>
<dbReference type="Pfam" id="PF00561">
    <property type="entry name" value="Abhydrolase_1"/>
    <property type="match status" value="1"/>
</dbReference>
<keyword evidence="1" id="KW-0378">Hydrolase</keyword>
<dbReference type="SUPFAM" id="SSF53474">
    <property type="entry name" value="alpha/beta-Hydrolases"/>
    <property type="match status" value="1"/>
</dbReference>
<accession>A0ABS4X7Z5</accession>
<feature type="domain" description="AB hydrolase-1" evidence="2">
    <location>
        <begin position="40"/>
        <end position="281"/>
    </location>
</feature>
<dbReference type="EMBL" id="JAGIOD010000002">
    <property type="protein sequence ID" value="MBP2384353.1"/>
    <property type="molecule type" value="Genomic_DNA"/>
</dbReference>
<protein>
    <submittedName>
        <fullName evidence="3">Pimeloyl-ACP methyl ester carboxylesterase</fullName>
    </submittedName>
</protein>
<dbReference type="InterPro" id="IPR029058">
    <property type="entry name" value="AB_hydrolase_fold"/>
</dbReference>
<dbReference type="InterPro" id="IPR000639">
    <property type="entry name" value="Epox_hydrolase-like"/>
</dbReference>
<dbReference type="InterPro" id="IPR000073">
    <property type="entry name" value="AB_hydrolase_1"/>
</dbReference>